<dbReference type="Proteomes" id="UP001066276">
    <property type="component" value="Chromosome 2_2"/>
</dbReference>
<evidence type="ECO:0000313" key="2">
    <source>
        <dbReference type="EMBL" id="KAJ1195024.1"/>
    </source>
</evidence>
<reference evidence="2" key="1">
    <citation type="journal article" date="2022" name="bioRxiv">
        <title>Sequencing and chromosome-scale assembly of the giantPleurodeles waltlgenome.</title>
        <authorList>
            <person name="Brown T."/>
            <person name="Elewa A."/>
            <person name="Iarovenko S."/>
            <person name="Subramanian E."/>
            <person name="Araus A.J."/>
            <person name="Petzold A."/>
            <person name="Susuki M."/>
            <person name="Suzuki K.-i.T."/>
            <person name="Hayashi T."/>
            <person name="Toyoda A."/>
            <person name="Oliveira C."/>
            <person name="Osipova E."/>
            <person name="Leigh N.D."/>
            <person name="Simon A."/>
            <person name="Yun M.H."/>
        </authorList>
    </citation>
    <scope>NUCLEOTIDE SEQUENCE</scope>
    <source>
        <strain evidence="2">20211129_DDA</strain>
        <tissue evidence="2">Liver</tissue>
    </source>
</reference>
<evidence type="ECO:0000313" key="3">
    <source>
        <dbReference type="Proteomes" id="UP001066276"/>
    </source>
</evidence>
<feature type="compositionally biased region" description="Basic and acidic residues" evidence="1">
    <location>
        <begin position="112"/>
        <end position="121"/>
    </location>
</feature>
<name>A0AAV7V4B0_PLEWA</name>
<dbReference type="AlphaFoldDB" id="A0AAV7V4B0"/>
<protein>
    <submittedName>
        <fullName evidence="2">Uncharacterized protein</fullName>
    </submittedName>
</protein>
<accession>A0AAV7V4B0</accession>
<feature type="region of interest" description="Disordered" evidence="1">
    <location>
        <begin position="1"/>
        <end position="65"/>
    </location>
</feature>
<sequence length="272" mass="29648">MQSRERVLTSMAEAVSGESADMQSRERVMTSMAEPVSGESADTSMAEAVSGDIADSQARSAPGSSLNIHCRSCSFPGPAMGEESLTVCAVHRALQRPAGERRAQGAWRQRPVCRDSEERRRIPPSATGSASLDGRDPTPLLPALIGPDPRIRESRGGEGAGREAGIEGSAGSRECGQWGDTAAAHHGLLQVHPARDHLPESLNTSSSKVSERFLELAVSNLREMQGNEWFREVRRSQGWHIVPCQQLYVLALYLLHVDPFFLWVSVQLVRLK</sequence>
<evidence type="ECO:0000256" key="1">
    <source>
        <dbReference type="SAM" id="MobiDB-lite"/>
    </source>
</evidence>
<feature type="region of interest" description="Disordered" evidence="1">
    <location>
        <begin position="96"/>
        <end position="177"/>
    </location>
</feature>
<keyword evidence="3" id="KW-1185">Reference proteome</keyword>
<feature type="compositionally biased region" description="Basic and acidic residues" evidence="1">
    <location>
        <begin position="149"/>
        <end position="165"/>
    </location>
</feature>
<proteinExistence type="predicted"/>
<gene>
    <name evidence="2" type="ORF">NDU88_004307</name>
</gene>
<dbReference type="EMBL" id="JANPWB010000004">
    <property type="protein sequence ID" value="KAJ1195024.1"/>
    <property type="molecule type" value="Genomic_DNA"/>
</dbReference>
<comment type="caution">
    <text evidence="2">The sequence shown here is derived from an EMBL/GenBank/DDBJ whole genome shotgun (WGS) entry which is preliminary data.</text>
</comment>
<organism evidence="2 3">
    <name type="scientific">Pleurodeles waltl</name>
    <name type="common">Iberian ribbed newt</name>
    <dbReference type="NCBI Taxonomy" id="8319"/>
    <lineage>
        <taxon>Eukaryota</taxon>
        <taxon>Metazoa</taxon>
        <taxon>Chordata</taxon>
        <taxon>Craniata</taxon>
        <taxon>Vertebrata</taxon>
        <taxon>Euteleostomi</taxon>
        <taxon>Amphibia</taxon>
        <taxon>Batrachia</taxon>
        <taxon>Caudata</taxon>
        <taxon>Salamandroidea</taxon>
        <taxon>Salamandridae</taxon>
        <taxon>Pleurodelinae</taxon>
        <taxon>Pleurodeles</taxon>
    </lineage>
</organism>